<reference evidence="19 20" key="1">
    <citation type="submission" date="2018-07" db="EMBL/GenBank/DDBJ databases">
        <title>GABA Modulating Bacteria of the Human Gut Microbiota.</title>
        <authorList>
            <person name="Strandwitz P."/>
            <person name="Kim K.H."/>
            <person name="Terekhova D."/>
            <person name="Liu J.K."/>
            <person name="Sharma A."/>
            <person name="Levering J."/>
            <person name="Mcdonald D."/>
            <person name="Dietrich D."/>
            <person name="Ramadhar T.R."/>
            <person name="Lekbua A."/>
            <person name="Mroue N."/>
            <person name="Liston C."/>
            <person name="Stewart E.J."/>
            <person name="Dubin M.J."/>
            <person name="Zengler K."/>
            <person name="Knight R."/>
            <person name="Gilbert J.A."/>
            <person name="Clardy J."/>
            <person name="Lewis K."/>
        </authorList>
    </citation>
    <scope>NUCLEOTIDE SEQUENCE [LARGE SCALE GENOMIC DNA]</scope>
    <source>
        <strain evidence="19 20">KLE1738</strain>
    </source>
</reference>
<comment type="pathway">
    <text evidence="2">Cell wall biogenesis; peptidoglycan biosynthesis.</text>
</comment>
<evidence type="ECO:0000256" key="3">
    <source>
        <dbReference type="ARBA" id="ARBA00007164"/>
    </source>
</evidence>
<feature type="active site" description="Acyl-ester intermediate" evidence="13">
    <location>
        <position position="15"/>
    </location>
</feature>
<comment type="function">
    <text evidence="1">Removes C-terminal D-alanyl residues from sugar-peptide cell wall precursors.</text>
</comment>
<evidence type="ECO:0000256" key="9">
    <source>
        <dbReference type="ARBA" id="ARBA00022960"/>
    </source>
</evidence>
<evidence type="ECO:0000256" key="13">
    <source>
        <dbReference type="PIRSR" id="PIRSR618044-1"/>
    </source>
</evidence>
<evidence type="ECO:0000256" key="4">
    <source>
        <dbReference type="ARBA" id="ARBA00012448"/>
    </source>
</evidence>
<dbReference type="PANTHER" id="PTHR21581">
    <property type="entry name" value="D-ALANYL-D-ALANINE CARBOXYPEPTIDASE"/>
    <property type="match status" value="1"/>
</dbReference>
<keyword evidence="20" id="KW-1185">Reference proteome</keyword>
<dbReference type="PANTHER" id="PTHR21581:SF33">
    <property type="entry name" value="D-ALANYL-D-ALANINE CARBOXYPEPTIDASE DACB"/>
    <property type="match status" value="1"/>
</dbReference>
<feature type="transmembrane region" description="Helical" evidence="17">
    <location>
        <begin position="360"/>
        <end position="381"/>
    </location>
</feature>
<proteinExistence type="inferred from homology"/>
<feature type="binding site" evidence="14">
    <location>
        <position position="192"/>
    </location>
    <ligand>
        <name>substrate</name>
    </ligand>
</feature>
<dbReference type="GO" id="GO:0008360">
    <property type="term" value="P:regulation of cell shape"/>
    <property type="evidence" value="ECO:0007669"/>
    <property type="project" value="UniProtKB-KW"/>
</dbReference>
<protein>
    <recommendedName>
        <fullName evidence="4">serine-type D-Ala-D-Ala carboxypeptidase</fullName>
        <ecNumber evidence="4">3.4.16.4</ecNumber>
    </recommendedName>
</protein>
<keyword evidence="6" id="KW-0645">Protease</keyword>
<evidence type="ECO:0000256" key="16">
    <source>
        <dbReference type="SAM" id="MobiDB-lite"/>
    </source>
</evidence>
<keyword evidence="7" id="KW-0732">Signal</keyword>
<feature type="non-terminal residue" evidence="19">
    <location>
        <position position="568"/>
    </location>
</feature>
<dbReference type="Gene3D" id="3.40.710.10">
    <property type="entry name" value="DD-peptidase/beta-lactamase superfamily"/>
    <property type="match status" value="1"/>
</dbReference>
<dbReference type="InterPro" id="IPR012907">
    <property type="entry name" value="Peptidase_S11_C"/>
</dbReference>
<gene>
    <name evidence="19" type="ORF">DV520_10290</name>
</gene>
<evidence type="ECO:0000256" key="6">
    <source>
        <dbReference type="ARBA" id="ARBA00022670"/>
    </source>
</evidence>
<evidence type="ECO:0000256" key="10">
    <source>
        <dbReference type="ARBA" id="ARBA00022984"/>
    </source>
</evidence>
<dbReference type="Pfam" id="PF00768">
    <property type="entry name" value="Peptidase_S11"/>
    <property type="match status" value="1"/>
</dbReference>
<feature type="region of interest" description="Disordered" evidence="16">
    <location>
        <begin position="538"/>
        <end position="568"/>
    </location>
</feature>
<dbReference type="InterPro" id="IPR037167">
    <property type="entry name" value="Peptidase_S11_C_sf"/>
</dbReference>
<comment type="similarity">
    <text evidence="3 15">Belongs to the peptidase S11 family.</text>
</comment>
<evidence type="ECO:0000256" key="17">
    <source>
        <dbReference type="SAM" id="Phobius"/>
    </source>
</evidence>
<keyword evidence="17" id="KW-1133">Transmembrane helix</keyword>
<feature type="region of interest" description="Disordered" evidence="16">
    <location>
        <begin position="470"/>
        <end position="526"/>
    </location>
</feature>
<feature type="active site" description="Proton acceptor" evidence="13">
    <location>
        <position position="18"/>
    </location>
</feature>
<dbReference type="EC" id="3.4.16.4" evidence="4"/>
<keyword evidence="5" id="KW-0121">Carboxypeptidase</keyword>
<evidence type="ECO:0000256" key="15">
    <source>
        <dbReference type="RuleBase" id="RU004016"/>
    </source>
</evidence>
<dbReference type="Proteomes" id="UP000260649">
    <property type="component" value="Unassembled WGS sequence"/>
</dbReference>
<dbReference type="AlphaFoldDB" id="A0A3E2B1P1"/>
<name>A0A3E2B1P1_9FIRM</name>
<dbReference type="InterPro" id="IPR018044">
    <property type="entry name" value="Peptidase_S11"/>
</dbReference>
<dbReference type="GO" id="GO:0071555">
    <property type="term" value="P:cell wall organization"/>
    <property type="evidence" value="ECO:0007669"/>
    <property type="project" value="UniProtKB-KW"/>
</dbReference>
<dbReference type="InterPro" id="IPR015956">
    <property type="entry name" value="Peniciliin-bd_prot_C_sf"/>
</dbReference>
<keyword evidence="11" id="KW-0961">Cell wall biogenesis/degradation</keyword>
<feature type="active site" evidence="13">
    <location>
        <position position="78"/>
    </location>
</feature>
<evidence type="ECO:0000313" key="19">
    <source>
        <dbReference type="EMBL" id="RFT05906.1"/>
    </source>
</evidence>
<comment type="caution">
    <text evidence="19">The sequence shown here is derived from an EMBL/GenBank/DDBJ whole genome shotgun (WGS) entry which is preliminary data.</text>
</comment>
<evidence type="ECO:0000259" key="18">
    <source>
        <dbReference type="SMART" id="SM00936"/>
    </source>
</evidence>
<evidence type="ECO:0000256" key="7">
    <source>
        <dbReference type="ARBA" id="ARBA00022729"/>
    </source>
</evidence>
<feature type="domain" description="Peptidase S11 D-Ala-D-Ala carboxypeptidase A C-terminal" evidence="18">
    <location>
        <begin position="250"/>
        <end position="343"/>
    </location>
</feature>
<dbReference type="PRINTS" id="PR00725">
    <property type="entry name" value="DADACBPTASE1"/>
</dbReference>
<dbReference type="InterPro" id="IPR012338">
    <property type="entry name" value="Beta-lactam/transpept-like"/>
</dbReference>
<dbReference type="Gene3D" id="2.60.410.10">
    <property type="entry name" value="D-Ala-D-Ala carboxypeptidase, C-terminal domain"/>
    <property type="match status" value="1"/>
</dbReference>
<keyword evidence="17" id="KW-0472">Membrane</keyword>
<keyword evidence="9" id="KW-0133">Cell shape</keyword>
<dbReference type="InterPro" id="IPR001967">
    <property type="entry name" value="Peptidase_S11_N"/>
</dbReference>
<dbReference type="SUPFAM" id="SSF69189">
    <property type="entry name" value="Penicillin-binding protein associated domain"/>
    <property type="match status" value="1"/>
</dbReference>
<dbReference type="GO" id="GO:0009252">
    <property type="term" value="P:peptidoglycan biosynthetic process"/>
    <property type="evidence" value="ECO:0007669"/>
    <property type="project" value="UniProtKB-UniPathway"/>
</dbReference>
<evidence type="ECO:0000256" key="14">
    <source>
        <dbReference type="PIRSR" id="PIRSR618044-2"/>
    </source>
</evidence>
<organism evidence="19 20">
    <name type="scientific">Evtepia gabavorous</name>
    <dbReference type="NCBI Taxonomy" id="2211183"/>
    <lineage>
        <taxon>Bacteria</taxon>
        <taxon>Bacillati</taxon>
        <taxon>Bacillota</taxon>
        <taxon>Clostridia</taxon>
        <taxon>Eubacteriales</taxon>
        <taxon>Evtepia</taxon>
    </lineage>
</organism>
<evidence type="ECO:0000256" key="2">
    <source>
        <dbReference type="ARBA" id="ARBA00004752"/>
    </source>
</evidence>
<dbReference type="Pfam" id="PF07943">
    <property type="entry name" value="PBP5_C"/>
    <property type="match status" value="1"/>
</dbReference>
<evidence type="ECO:0000256" key="11">
    <source>
        <dbReference type="ARBA" id="ARBA00023316"/>
    </source>
</evidence>
<dbReference type="UniPathway" id="UPA00219"/>
<evidence type="ECO:0000256" key="5">
    <source>
        <dbReference type="ARBA" id="ARBA00022645"/>
    </source>
</evidence>
<dbReference type="GO" id="GO:0009002">
    <property type="term" value="F:serine-type D-Ala-D-Ala carboxypeptidase activity"/>
    <property type="evidence" value="ECO:0007669"/>
    <property type="project" value="UniProtKB-EC"/>
</dbReference>
<dbReference type="EMBL" id="QQRQ01000023">
    <property type="protein sequence ID" value="RFT05906.1"/>
    <property type="molecule type" value="Genomic_DNA"/>
</dbReference>
<keyword evidence="10" id="KW-0573">Peptidoglycan synthesis</keyword>
<evidence type="ECO:0000256" key="1">
    <source>
        <dbReference type="ARBA" id="ARBA00003217"/>
    </source>
</evidence>
<evidence type="ECO:0000256" key="12">
    <source>
        <dbReference type="ARBA" id="ARBA00034000"/>
    </source>
</evidence>
<keyword evidence="8" id="KW-0378">Hydrolase</keyword>
<dbReference type="SUPFAM" id="SSF56601">
    <property type="entry name" value="beta-lactamase/transpeptidase-like"/>
    <property type="match status" value="1"/>
</dbReference>
<accession>A0A3E2B1P1</accession>
<evidence type="ECO:0000313" key="20">
    <source>
        <dbReference type="Proteomes" id="UP000260649"/>
    </source>
</evidence>
<evidence type="ECO:0000256" key="8">
    <source>
        <dbReference type="ARBA" id="ARBA00022801"/>
    </source>
</evidence>
<feature type="region of interest" description="Disordered" evidence="16">
    <location>
        <begin position="406"/>
        <end position="458"/>
    </location>
</feature>
<dbReference type="GO" id="GO:0006508">
    <property type="term" value="P:proteolysis"/>
    <property type="evidence" value="ECO:0007669"/>
    <property type="project" value="UniProtKB-KW"/>
</dbReference>
<comment type="catalytic activity">
    <reaction evidence="12">
        <text>Preferential cleavage: (Ac)2-L-Lys-D-Ala-|-D-Ala. Also transpeptidation of peptidyl-alanyl moieties that are N-acyl substituents of D-alanine.</text>
        <dbReference type="EC" id="3.4.16.4"/>
    </reaction>
</comment>
<sequence>MLYEQAADEQRYPASITKIMTALLTLEAIGRGELDLNTEITVDAAALADITEDSSTANLQAGEKITVKNLLYCLLLASANEAANVLAMAVSGDIPTFVELMNQRAQELGMAGTHFVNPHGLHNADHYSTARDIYRMSKQAMTHATFREIVSTGRYTVPATNLSKARSLLNTNGLLTSAKHYGYTMDGTIGIKTGSTGEAGYCLVAAVQKKGHTLVSVVLGAQNPTDSRGNVQRKQFTESKRLLNWGFTNFSDATLLDAETYLQELPVRFSSEASHVVVRPTRSVQVMVPGTYDPERLELRLRFHRDVASAPIEAGDVLGTVTVIYAGEEYATVDMAAVSDVSFSPFMAFVSSVNTVLGNIYVRLLLLIALALVVVGLVRRFQERTKEERRAKRQLRQQEKIAFRQREAEARQQDEAQAKLEKEAREQQRKEELLRRQQEAQERQAKRAQEAQERQVKREQERLEREERNRQLRAEREARQAEERQRRQAEREERQRQAEVRRRQEEEARRQREERERRQRQEREARRQEELARRRQEERQARQREERRRQEQADRERRRQAEWERRAR</sequence>
<keyword evidence="17" id="KW-0812">Transmembrane</keyword>
<dbReference type="SMART" id="SM00936">
    <property type="entry name" value="PBP5_C"/>
    <property type="match status" value="1"/>
</dbReference>